<dbReference type="PANTHER" id="PTHR32133:SF362">
    <property type="entry name" value="F-BOX DOMAIN-CONTAINING PROTEIN"/>
    <property type="match status" value="1"/>
</dbReference>
<reference evidence="4 5" key="1">
    <citation type="journal article" date="2019" name="Sci. Rep.">
        <title>A high-quality genome of Eragrostis curvula grass provides insights into Poaceae evolution and supports new strategies to enhance forage quality.</title>
        <authorList>
            <person name="Carballo J."/>
            <person name="Santos B.A.C.M."/>
            <person name="Zappacosta D."/>
            <person name="Garbus I."/>
            <person name="Selva J.P."/>
            <person name="Gallo C.A."/>
            <person name="Diaz A."/>
            <person name="Albertini E."/>
            <person name="Caccamo M."/>
            <person name="Echenique V."/>
        </authorList>
    </citation>
    <scope>NUCLEOTIDE SEQUENCE [LARGE SCALE GENOMIC DNA]</scope>
    <source>
        <strain evidence="5">cv. Victoria</strain>
        <tissue evidence="4">Leaf</tissue>
    </source>
</reference>
<dbReference type="Pfam" id="PF23635">
    <property type="entry name" value="Beta-prop_AT5G49610-like"/>
    <property type="match status" value="1"/>
</dbReference>
<feature type="domain" description="F-box" evidence="2">
    <location>
        <begin position="39"/>
        <end position="80"/>
    </location>
</feature>
<evidence type="ECO:0000313" key="4">
    <source>
        <dbReference type="EMBL" id="TVU43810.1"/>
    </source>
</evidence>
<accession>A0A5J9W8T8</accession>
<evidence type="ECO:0000259" key="3">
    <source>
        <dbReference type="Pfam" id="PF23635"/>
    </source>
</evidence>
<dbReference type="Proteomes" id="UP000324897">
    <property type="component" value="Unassembled WGS sequence"/>
</dbReference>
<protein>
    <submittedName>
        <fullName evidence="4">Uncharacterized protein</fullName>
    </submittedName>
</protein>
<feature type="region of interest" description="Disordered" evidence="1">
    <location>
        <begin position="1"/>
        <end position="36"/>
    </location>
</feature>
<dbReference type="Pfam" id="PF00646">
    <property type="entry name" value="F-box"/>
    <property type="match status" value="1"/>
</dbReference>
<feature type="compositionally biased region" description="Basic and acidic residues" evidence="1">
    <location>
        <begin position="1"/>
        <end position="25"/>
    </location>
</feature>
<comment type="caution">
    <text evidence="4">The sequence shown here is derived from an EMBL/GenBank/DDBJ whole genome shotgun (WGS) entry which is preliminary data.</text>
</comment>
<dbReference type="AlphaFoldDB" id="A0A5J9W8T8"/>
<dbReference type="InterPro" id="IPR036047">
    <property type="entry name" value="F-box-like_dom_sf"/>
</dbReference>
<dbReference type="Gramene" id="TVU43810">
    <property type="protein sequence ID" value="TVU43810"/>
    <property type="gene ID" value="EJB05_10307"/>
</dbReference>
<gene>
    <name evidence="4" type="ORF">EJB05_10307</name>
</gene>
<feature type="domain" description="F-box protein AT5G49610-like beta-propeller" evidence="3">
    <location>
        <begin position="133"/>
        <end position="394"/>
    </location>
</feature>
<evidence type="ECO:0000313" key="5">
    <source>
        <dbReference type="Proteomes" id="UP000324897"/>
    </source>
</evidence>
<evidence type="ECO:0000256" key="1">
    <source>
        <dbReference type="SAM" id="MobiDB-lite"/>
    </source>
</evidence>
<dbReference type="InterPro" id="IPR056594">
    <property type="entry name" value="AT5G49610-like_b-prop"/>
</dbReference>
<dbReference type="PANTHER" id="PTHR32133">
    <property type="entry name" value="OS07G0120400 PROTEIN"/>
    <property type="match status" value="1"/>
</dbReference>
<keyword evidence="5" id="KW-1185">Reference proteome</keyword>
<proteinExistence type="predicted"/>
<dbReference type="EMBL" id="RWGY01000005">
    <property type="protein sequence ID" value="TVU43810.1"/>
    <property type="molecule type" value="Genomic_DNA"/>
</dbReference>
<name>A0A5J9W8T8_9POAL</name>
<evidence type="ECO:0000259" key="2">
    <source>
        <dbReference type="Pfam" id="PF00646"/>
    </source>
</evidence>
<organism evidence="4 5">
    <name type="scientific">Eragrostis curvula</name>
    <name type="common">weeping love grass</name>
    <dbReference type="NCBI Taxonomy" id="38414"/>
    <lineage>
        <taxon>Eukaryota</taxon>
        <taxon>Viridiplantae</taxon>
        <taxon>Streptophyta</taxon>
        <taxon>Embryophyta</taxon>
        <taxon>Tracheophyta</taxon>
        <taxon>Spermatophyta</taxon>
        <taxon>Magnoliopsida</taxon>
        <taxon>Liliopsida</taxon>
        <taxon>Poales</taxon>
        <taxon>Poaceae</taxon>
        <taxon>PACMAD clade</taxon>
        <taxon>Chloridoideae</taxon>
        <taxon>Eragrostideae</taxon>
        <taxon>Eragrostidinae</taxon>
        <taxon>Eragrostis</taxon>
    </lineage>
</organism>
<dbReference type="SUPFAM" id="SSF81383">
    <property type="entry name" value="F-box domain"/>
    <property type="match status" value="1"/>
</dbReference>
<dbReference type="InterPro" id="IPR001810">
    <property type="entry name" value="F-box_dom"/>
</dbReference>
<sequence>GVDKNNNKRAADRRPTTDQLRKSIDRSTSIAMAPPPSPLTEELIEEILVRFPADDPASLVGAALVCKPWCRLVCSQGFRRRFTEFHRRRTPVLGFFCRVRPRPSSSEEVRFVPTSPSFRRLPHAMMPNWHPVDALHGRVLLYHVVDLDLRLIVCNPITGQVWRMPPTVPQLQYKGWNAALLCSSAESFRVVVVATTVDGFTSARIYSSSEHHAWGMPIASSTQRACVSTGGCVARNNDNSAVYFMCRRNYGILEYDSCKQQLSFIGLPSQCELEHKCIALMTAEDGGLGFAMIDVHRDSKLFTWSRRDHNDPCNSWTQEREFDLDELFPLDVLFTPRAGATRVVAVVNAFTDVFIGTIHGIFTVDLNLGKVTQIHHSSHSCDIRQVVPYAAFCTPVVGNCLHMS</sequence>
<feature type="non-terminal residue" evidence="4">
    <location>
        <position position="1"/>
    </location>
</feature>